<dbReference type="RefSeq" id="XP_021847146.1">
    <property type="nucleotide sequence ID" value="XM_021991454.2"/>
</dbReference>
<dbReference type="Pfam" id="PF25390">
    <property type="entry name" value="WD40_RLD"/>
    <property type="match status" value="1"/>
</dbReference>
<feature type="repeat" description="RCC1" evidence="2">
    <location>
        <begin position="321"/>
        <end position="388"/>
    </location>
</feature>
<feature type="repeat" description="RCC1" evidence="2">
    <location>
        <begin position="58"/>
        <end position="110"/>
    </location>
</feature>
<gene>
    <name evidence="5" type="primary">LOC110786874</name>
</gene>
<feature type="repeat" description="RCC1" evidence="2">
    <location>
        <begin position="111"/>
        <end position="169"/>
    </location>
</feature>
<keyword evidence="4" id="KW-1185">Reference proteome</keyword>
<sequence length="395" mass="42637">MPSDKTAVIAWGSGEDGQLGIGNNEDRDLVCQVKALEKYSVSSIVAGSRNSLALCEDGKLFTWGWNQRGTLGQPPDTKAENVPSQVKALANVKIVQAAIGGWHCLAVDYQGRAYAWGGNEYGQCGEDPERDETGRLLRRDIVIPQRCAPKLEVRQVAAGGTHSVVLTREGHVWTWGQPWPPGDIKQIFVPVRVRGPQKVRLIAVGAFHNLALEEDGTLWAWGNNEYGQLGTGDTQPRSQPIRVQGLSGLTLVDIAAGGWHSTALTSAGEVYGWGRGEHGRLGFGDDKSSKMLPQKVQLLAGEDIIQVSCGGTHSVALTRDGSIYTFGRGDHGRLGYGRKVTTGHPMKVPINLPPPESVSEEEEEGVEGCWRASLIACGGRHALALVQWQPSENNE</sequence>
<dbReference type="InterPro" id="IPR000408">
    <property type="entry name" value="Reg_chr_condens"/>
</dbReference>
<organism evidence="4 5">
    <name type="scientific">Spinacia oleracea</name>
    <name type="common">Spinach</name>
    <dbReference type="NCBI Taxonomy" id="3562"/>
    <lineage>
        <taxon>Eukaryota</taxon>
        <taxon>Viridiplantae</taxon>
        <taxon>Streptophyta</taxon>
        <taxon>Embryophyta</taxon>
        <taxon>Tracheophyta</taxon>
        <taxon>Spermatophyta</taxon>
        <taxon>Magnoliopsida</taxon>
        <taxon>eudicotyledons</taxon>
        <taxon>Gunneridae</taxon>
        <taxon>Pentapetalae</taxon>
        <taxon>Caryophyllales</taxon>
        <taxon>Chenopodiaceae</taxon>
        <taxon>Chenopodioideae</taxon>
        <taxon>Anserineae</taxon>
        <taxon>Spinacia</taxon>
    </lineage>
</organism>
<reference evidence="5" key="2">
    <citation type="submission" date="2025-08" db="UniProtKB">
        <authorList>
            <consortium name="RefSeq"/>
        </authorList>
    </citation>
    <scope>IDENTIFICATION</scope>
    <source>
        <tissue evidence="5">Leaf</tissue>
    </source>
</reference>
<feature type="repeat" description="RCC1" evidence="2">
    <location>
        <begin position="268"/>
        <end position="320"/>
    </location>
</feature>
<evidence type="ECO:0000256" key="2">
    <source>
        <dbReference type="PROSITE-ProRule" id="PRU00235"/>
    </source>
</evidence>
<dbReference type="OrthoDB" id="61110at2759"/>
<evidence type="ECO:0000313" key="4">
    <source>
        <dbReference type="Proteomes" id="UP000813463"/>
    </source>
</evidence>
<protein>
    <submittedName>
        <fullName evidence="5">Ultraviolet-B receptor UVR8</fullName>
    </submittedName>
</protein>
<feature type="repeat" description="RCC1" evidence="2">
    <location>
        <begin position="6"/>
        <end position="57"/>
    </location>
</feature>
<dbReference type="InterPro" id="IPR058923">
    <property type="entry name" value="RCC1-like_dom"/>
</dbReference>
<dbReference type="PRINTS" id="PR00633">
    <property type="entry name" value="RCCNDNSATION"/>
</dbReference>
<evidence type="ECO:0000313" key="5">
    <source>
        <dbReference type="RefSeq" id="XP_021847146.1"/>
    </source>
</evidence>
<name>A0A9R0ID70_SPIOL</name>
<dbReference type="SUPFAM" id="SSF50985">
    <property type="entry name" value="RCC1/BLIP-II"/>
    <property type="match status" value="2"/>
</dbReference>
<dbReference type="GeneID" id="110786874"/>
<evidence type="ECO:0000259" key="3">
    <source>
        <dbReference type="Pfam" id="PF25390"/>
    </source>
</evidence>
<dbReference type="Proteomes" id="UP000813463">
    <property type="component" value="Chromosome 1"/>
</dbReference>
<dbReference type="AlphaFoldDB" id="A0A9R0ID70"/>
<dbReference type="InterPro" id="IPR051210">
    <property type="entry name" value="Ub_ligase/GEF_domain"/>
</dbReference>
<dbReference type="PANTHER" id="PTHR22870:SF385">
    <property type="entry name" value="ULTRAVIOLET-B RECEPTOR UVR8-LIKE"/>
    <property type="match status" value="1"/>
</dbReference>
<proteinExistence type="predicted"/>
<keyword evidence="5" id="KW-0675">Receptor</keyword>
<dbReference type="InterPro" id="IPR009091">
    <property type="entry name" value="RCC1/BLIP-II"/>
</dbReference>
<accession>A0A9R0ID70</accession>
<dbReference type="KEGG" id="soe:110786874"/>
<dbReference type="PANTHER" id="PTHR22870">
    <property type="entry name" value="REGULATOR OF CHROMOSOME CONDENSATION"/>
    <property type="match status" value="1"/>
</dbReference>
<dbReference type="Gene3D" id="2.130.10.30">
    <property type="entry name" value="Regulator of chromosome condensation 1/beta-lactamase-inhibitor protein II"/>
    <property type="match status" value="2"/>
</dbReference>
<feature type="repeat" description="RCC1" evidence="2">
    <location>
        <begin position="216"/>
        <end position="267"/>
    </location>
</feature>
<reference evidence="4" key="1">
    <citation type="journal article" date="2021" name="Nat. Commun.">
        <title>Genomic analyses provide insights into spinach domestication and the genetic basis of agronomic traits.</title>
        <authorList>
            <person name="Cai X."/>
            <person name="Sun X."/>
            <person name="Xu C."/>
            <person name="Sun H."/>
            <person name="Wang X."/>
            <person name="Ge C."/>
            <person name="Zhang Z."/>
            <person name="Wang Q."/>
            <person name="Fei Z."/>
            <person name="Jiao C."/>
            <person name="Wang Q."/>
        </authorList>
    </citation>
    <scope>NUCLEOTIDE SEQUENCE [LARGE SCALE GENOMIC DNA]</scope>
    <source>
        <strain evidence="4">cv. Varoflay</strain>
    </source>
</reference>
<evidence type="ECO:0000256" key="1">
    <source>
        <dbReference type="ARBA" id="ARBA00022737"/>
    </source>
</evidence>
<dbReference type="PROSITE" id="PS50012">
    <property type="entry name" value="RCC1_3"/>
    <property type="match status" value="7"/>
</dbReference>
<feature type="domain" description="RCC1-like" evidence="3">
    <location>
        <begin position="8"/>
        <end position="384"/>
    </location>
</feature>
<feature type="repeat" description="RCC1" evidence="2">
    <location>
        <begin position="170"/>
        <end position="215"/>
    </location>
</feature>
<keyword evidence="1" id="KW-0677">Repeat</keyword>